<dbReference type="GO" id="GO:0006744">
    <property type="term" value="P:ubiquinone biosynthetic process"/>
    <property type="evidence" value="ECO:0007669"/>
    <property type="project" value="UniProtKB-UniRule"/>
</dbReference>
<comment type="pathway">
    <text evidence="3">Secondary metabolite biosynthesis.</text>
</comment>
<dbReference type="GO" id="GO:0008412">
    <property type="term" value="F:4-hydroxybenzoate polyprenyltransferase activity"/>
    <property type="evidence" value="ECO:0007669"/>
    <property type="project" value="UniProtKB-EC"/>
</dbReference>
<dbReference type="GO" id="GO:0008299">
    <property type="term" value="P:isoprenoid biosynthetic process"/>
    <property type="evidence" value="ECO:0007669"/>
    <property type="project" value="UniProtKB-UniRule"/>
</dbReference>
<evidence type="ECO:0000256" key="2">
    <source>
        <dbReference type="ARBA" id="ARBA00004141"/>
    </source>
</evidence>
<dbReference type="NCBIfam" id="TIGR01474">
    <property type="entry name" value="ubiA_proteo"/>
    <property type="match status" value="1"/>
</dbReference>
<evidence type="ECO:0000256" key="9">
    <source>
        <dbReference type="ARBA" id="ARBA00023229"/>
    </source>
</evidence>
<gene>
    <name evidence="11" type="ORF">CTOB1V02_LOCUS14742</name>
</gene>
<dbReference type="PANTHER" id="PTHR11048:SF28">
    <property type="entry name" value="4-HYDROXYBENZOATE POLYPRENYLTRANSFERASE, MITOCHONDRIAL"/>
    <property type="match status" value="1"/>
</dbReference>
<comment type="function">
    <text evidence="10">Catalyzes the prenylation of para-hydroxybenzoate (PHB) with an all-trans polyprenyl group. Mediates the second step in the final reaction sequence of coenzyme Q (CoQ) biosynthesis, which is the condensation of the polyisoprenoid side chain with PHB, generating the first membrane-bound Q intermediate.</text>
</comment>
<evidence type="ECO:0000256" key="10">
    <source>
        <dbReference type="HAMAP-Rule" id="MF_03189"/>
    </source>
</evidence>
<dbReference type="AlphaFoldDB" id="A0A7R8WSB4"/>
<feature type="transmembrane region" description="Helical" evidence="10">
    <location>
        <begin position="75"/>
        <end position="93"/>
    </location>
</feature>
<feature type="transmembrane region" description="Helical" evidence="10">
    <location>
        <begin position="266"/>
        <end position="289"/>
    </location>
</feature>
<dbReference type="InterPro" id="IPR000537">
    <property type="entry name" value="UbiA_prenyltransferase"/>
</dbReference>
<reference evidence="11" key="1">
    <citation type="submission" date="2020-11" db="EMBL/GenBank/DDBJ databases">
        <authorList>
            <person name="Tran Van P."/>
        </authorList>
    </citation>
    <scope>NUCLEOTIDE SEQUENCE</scope>
</reference>
<keyword evidence="5 10" id="KW-0808">Transferase</keyword>
<dbReference type="InterPro" id="IPR006370">
    <property type="entry name" value="HB_polyprenyltransferase-like"/>
</dbReference>
<dbReference type="GO" id="GO:0005743">
    <property type="term" value="C:mitochondrial inner membrane"/>
    <property type="evidence" value="ECO:0007669"/>
    <property type="project" value="UniProtKB-SubCell"/>
</dbReference>
<evidence type="ECO:0000256" key="5">
    <source>
        <dbReference type="ARBA" id="ARBA00022679"/>
    </source>
</evidence>
<dbReference type="Pfam" id="PF01040">
    <property type="entry name" value="UbiA"/>
    <property type="match status" value="1"/>
</dbReference>
<name>A0A7R8WSB4_9CRUS</name>
<evidence type="ECO:0000256" key="6">
    <source>
        <dbReference type="ARBA" id="ARBA00022692"/>
    </source>
</evidence>
<evidence type="ECO:0000256" key="7">
    <source>
        <dbReference type="ARBA" id="ARBA00022989"/>
    </source>
</evidence>
<proteinExistence type="inferred from homology"/>
<dbReference type="UniPathway" id="UPA00232"/>
<keyword evidence="9 10" id="KW-0414">Isoprene biosynthesis</keyword>
<dbReference type="EC" id="2.5.1.39" evidence="10"/>
<dbReference type="GO" id="GO:0005886">
    <property type="term" value="C:plasma membrane"/>
    <property type="evidence" value="ECO:0007669"/>
    <property type="project" value="TreeGrafter"/>
</dbReference>
<keyword evidence="6 10" id="KW-0812">Transmembrane</keyword>
<comment type="subcellular location">
    <subcellularLocation>
        <location evidence="2">Membrane</location>
        <topology evidence="2">Multi-pass membrane protein</topology>
    </subcellularLocation>
    <subcellularLocation>
        <location evidence="10">Mitochondrion inner membrane</location>
        <topology evidence="10">Multi-pass membrane protein</topology>
        <orientation evidence="10">Matrix side</orientation>
    </subcellularLocation>
</comment>
<dbReference type="Gene3D" id="1.10.357.140">
    <property type="entry name" value="UbiA prenyltransferase"/>
    <property type="match status" value="1"/>
</dbReference>
<evidence type="ECO:0000256" key="4">
    <source>
        <dbReference type="ARBA" id="ARBA00005985"/>
    </source>
</evidence>
<feature type="transmembrane region" description="Helical" evidence="10">
    <location>
        <begin position="325"/>
        <end position="343"/>
    </location>
</feature>
<dbReference type="InterPro" id="IPR044878">
    <property type="entry name" value="UbiA_sf"/>
</dbReference>
<dbReference type="FunFam" id="1.20.120.1780:FF:000001">
    <property type="entry name" value="4-hydroxybenzoate octaprenyltransferase"/>
    <property type="match status" value="1"/>
</dbReference>
<comment type="catalytic activity">
    <reaction evidence="10">
        <text>an all-trans-polyprenyl diphosphate + 4-hydroxybenzoate = a 4-hydroxy-3-(all-trans-polyprenyl)benzoate + diphosphate</text>
        <dbReference type="Rhea" id="RHEA:44504"/>
        <dbReference type="Rhea" id="RHEA-COMP:9514"/>
        <dbReference type="Rhea" id="RHEA-COMP:9564"/>
        <dbReference type="ChEBI" id="CHEBI:17879"/>
        <dbReference type="ChEBI" id="CHEBI:33019"/>
        <dbReference type="ChEBI" id="CHEBI:58914"/>
        <dbReference type="ChEBI" id="CHEBI:78396"/>
        <dbReference type="EC" id="2.5.1.39"/>
    </reaction>
</comment>
<protein>
    <recommendedName>
        <fullName evidence="10">4-hydroxybenzoate polyprenyltransferase, mitochondrial</fullName>
        <shortName evidence="10">4-HB polyprenyltransferase</shortName>
        <ecNumber evidence="10">2.5.1.39</ecNumber>
    </recommendedName>
    <alternativeName>
        <fullName evidence="10">Para-hydroxybenzoate--polyprenyltransferase</fullName>
        <shortName evidence="10">PHB:PPT</shortName>
        <shortName evidence="10">PHB:polyprenyltransferase</shortName>
    </alternativeName>
</protein>
<feature type="transmembrane region" description="Helical" evidence="10">
    <location>
        <begin position="147"/>
        <end position="168"/>
    </location>
</feature>
<evidence type="ECO:0000256" key="1">
    <source>
        <dbReference type="ARBA" id="ARBA00001946"/>
    </source>
</evidence>
<dbReference type="OrthoDB" id="18170at2759"/>
<dbReference type="CDD" id="cd13959">
    <property type="entry name" value="PT_UbiA_COQ2"/>
    <property type="match status" value="1"/>
</dbReference>
<evidence type="ECO:0000256" key="8">
    <source>
        <dbReference type="ARBA" id="ARBA00023136"/>
    </source>
</evidence>
<dbReference type="InterPro" id="IPR039653">
    <property type="entry name" value="Prenyltransferase"/>
</dbReference>
<accession>A0A7R8WSB4</accession>
<organism evidence="11">
    <name type="scientific">Cyprideis torosa</name>
    <dbReference type="NCBI Taxonomy" id="163714"/>
    <lineage>
        <taxon>Eukaryota</taxon>
        <taxon>Metazoa</taxon>
        <taxon>Ecdysozoa</taxon>
        <taxon>Arthropoda</taxon>
        <taxon>Crustacea</taxon>
        <taxon>Oligostraca</taxon>
        <taxon>Ostracoda</taxon>
        <taxon>Podocopa</taxon>
        <taxon>Podocopida</taxon>
        <taxon>Cytherocopina</taxon>
        <taxon>Cytheroidea</taxon>
        <taxon>Cytherideidae</taxon>
        <taxon>Cyprideis</taxon>
    </lineage>
</organism>
<feature type="transmembrane region" description="Helical" evidence="10">
    <location>
        <begin position="295"/>
        <end position="313"/>
    </location>
</feature>
<comment type="pathway">
    <text evidence="10">Cofactor biosynthesis; ubiquinone biosynthesis.</text>
</comment>
<dbReference type="HAMAP" id="MF_01635">
    <property type="entry name" value="UbiA"/>
    <property type="match status" value="1"/>
</dbReference>
<keyword evidence="8 10" id="KW-0472">Membrane</keyword>
<dbReference type="PANTHER" id="PTHR11048">
    <property type="entry name" value="PRENYLTRANSFERASES"/>
    <property type="match status" value="1"/>
</dbReference>
<dbReference type="EMBL" id="OB683187">
    <property type="protein sequence ID" value="CAD7236927.1"/>
    <property type="molecule type" value="Genomic_DNA"/>
</dbReference>
<feature type="transmembrane region" description="Helical" evidence="10">
    <location>
        <begin position="105"/>
        <end position="126"/>
    </location>
</feature>
<evidence type="ECO:0000313" key="11">
    <source>
        <dbReference type="EMBL" id="CAD7236927.1"/>
    </source>
</evidence>
<dbReference type="PROSITE" id="PS00943">
    <property type="entry name" value="UBIA"/>
    <property type="match status" value="1"/>
</dbReference>
<keyword evidence="10" id="KW-0831">Ubiquinone biosynthesis</keyword>
<comment type="similarity">
    <text evidence="4 10">Belongs to the UbiA prenyltransferase family.</text>
</comment>
<keyword evidence="10" id="KW-0496">Mitochondrion</keyword>
<comment type="cofactor">
    <cofactor evidence="1 10">
        <name>Mg(2+)</name>
        <dbReference type="ChEBI" id="CHEBI:18420"/>
    </cofactor>
</comment>
<keyword evidence="10" id="KW-0999">Mitochondrion inner membrane</keyword>
<sequence>MSGAVPASPHPTWMLPRFLPLPWSRSRHPSLRDSCQATAQHVGICHPLHHRRSRYNRAMSDSVSKLSAIAALIRLDRPIGSLLLLWPTLWALWLAGEGAPAPRMVIVFVAGVFVMRSFGCAINDFWDRDIDPHVERTRTRPLASGALGRREAVAVMGVLLAIALALALSLPRAVLPWTVPAVLITVTYPLLKRFTHLPQLYLGLAFSWSIPMAFAAHGAGVSAAGWLLMLANAVWVVAYDTVYAMSDRIDDLKVGVKSTAILFGEWDVKIMVFLQATTLALLAAVGTLAGWGMPYFVILVAAAGFFVWQFVLYRGRDRADCFRAFLNNAWFGAAVFLGVLLGSQA</sequence>
<dbReference type="InterPro" id="IPR030470">
    <property type="entry name" value="UbiA_prenylTrfase_CS"/>
</dbReference>
<dbReference type="Gene3D" id="1.20.120.1780">
    <property type="entry name" value="UbiA prenyltransferase"/>
    <property type="match status" value="1"/>
</dbReference>
<evidence type="ECO:0000256" key="3">
    <source>
        <dbReference type="ARBA" id="ARBA00005179"/>
    </source>
</evidence>
<dbReference type="FunFam" id="1.10.357.140:FF:000008">
    <property type="entry name" value="4-hydroxybenzoate octaprenyltransferase"/>
    <property type="match status" value="1"/>
</dbReference>
<keyword evidence="7 10" id="KW-1133">Transmembrane helix</keyword>